<organism evidence="2 3">
    <name type="scientific">Gossypium gossypioides</name>
    <name type="common">Mexican cotton</name>
    <name type="synonym">Selera gossypioides</name>
    <dbReference type="NCBI Taxonomy" id="34282"/>
    <lineage>
        <taxon>Eukaryota</taxon>
        <taxon>Viridiplantae</taxon>
        <taxon>Streptophyta</taxon>
        <taxon>Embryophyta</taxon>
        <taxon>Tracheophyta</taxon>
        <taxon>Spermatophyta</taxon>
        <taxon>Magnoliopsida</taxon>
        <taxon>eudicotyledons</taxon>
        <taxon>Gunneridae</taxon>
        <taxon>Pentapetalae</taxon>
        <taxon>rosids</taxon>
        <taxon>malvids</taxon>
        <taxon>Malvales</taxon>
        <taxon>Malvaceae</taxon>
        <taxon>Malvoideae</taxon>
        <taxon>Gossypium</taxon>
    </lineage>
</organism>
<evidence type="ECO:0000256" key="1">
    <source>
        <dbReference type="SAM" id="Phobius"/>
    </source>
</evidence>
<keyword evidence="1" id="KW-1133">Transmembrane helix</keyword>
<dbReference type="Pfam" id="PF03386">
    <property type="entry name" value="ENOD93"/>
    <property type="match status" value="2"/>
</dbReference>
<dbReference type="AlphaFoldDB" id="A0A7J9CH50"/>
<evidence type="ECO:0000313" key="2">
    <source>
        <dbReference type="EMBL" id="MBA0747455.1"/>
    </source>
</evidence>
<evidence type="ECO:0000313" key="3">
    <source>
        <dbReference type="Proteomes" id="UP000593579"/>
    </source>
</evidence>
<proteinExistence type="predicted"/>
<protein>
    <submittedName>
        <fullName evidence="2">Uncharacterized protein</fullName>
    </submittedName>
</protein>
<dbReference type="Proteomes" id="UP000593579">
    <property type="component" value="Unassembled WGS sequence"/>
</dbReference>
<reference evidence="2 3" key="1">
    <citation type="journal article" date="2019" name="Genome Biol. Evol.">
        <title>Insights into the evolution of the New World diploid cottons (Gossypium, subgenus Houzingenia) based on genome sequencing.</title>
        <authorList>
            <person name="Grover C.E."/>
            <person name="Arick M.A. 2nd"/>
            <person name="Thrash A."/>
            <person name="Conover J.L."/>
            <person name="Sanders W.S."/>
            <person name="Peterson D.G."/>
            <person name="Frelichowski J.E."/>
            <person name="Scheffler J.A."/>
            <person name="Scheffler B.E."/>
            <person name="Wendel J.F."/>
        </authorList>
    </citation>
    <scope>NUCLEOTIDE SEQUENCE [LARGE SCALE GENOMIC DNA]</scope>
    <source>
        <strain evidence="2">5</strain>
        <tissue evidence="2">Leaf</tissue>
    </source>
</reference>
<dbReference type="PANTHER" id="PTHR33605:SF2">
    <property type="entry name" value="EARLY NODULIN-93"/>
    <property type="match status" value="1"/>
</dbReference>
<gene>
    <name evidence="2" type="ORF">Gogos_004368</name>
</gene>
<dbReference type="OrthoDB" id="1937323at2759"/>
<accession>A0A7J9CH50</accession>
<keyword evidence="3" id="KW-1185">Reference proteome</keyword>
<name>A0A7J9CH50_GOSGO</name>
<keyword evidence="1" id="KW-0472">Membrane</keyword>
<feature type="transmembrane region" description="Helical" evidence="1">
    <location>
        <begin position="20"/>
        <end position="41"/>
    </location>
</feature>
<keyword evidence="1" id="KW-0812">Transmembrane</keyword>
<comment type="caution">
    <text evidence="2">The sequence shown here is derived from an EMBL/GenBank/DDBJ whole genome shotgun (WGS) entry which is preliminary data.</text>
</comment>
<dbReference type="PANTHER" id="PTHR33605">
    <property type="entry name" value="EARLY NODULIN-93"/>
    <property type="match status" value="1"/>
</dbReference>
<sequence length="119" mass="12582">MATSLAQSSSTLASLDQKVAALMGVVAGAKAAIVASIATAIPTMASVRMLPWARANLNHVLHKLSLSPQKVFLSINSIFVNEVFDWIAVAGAAYFIVADKTVLATARKNSFKHVSNMKP</sequence>
<dbReference type="EMBL" id="JABEZY010000010">
    <property type="protein sequence ID" value="MBA0747455.1"/>
    <property type="molecule type" value="Genomic_DNA"/>
</dbReference>
<dbReference type="InterPro" id="IPR005050">
    <property type="entry name" value="Enod93"/>
</dbReference>